<dbReference type="RefSeq" id="WP_141925374.1">
    <property type="nucleotide sequence ID" value="NZ_VFQC01000002.1"/>
</dbReference>
<evidence type="ECO:0000313" key="2">
    <source>
        <dbReference type="EMBL" id="TQN28309.1"/>
    </source>
</evidence>
<evidence type="ECO:0000313" key="3">
    <source>
        <dbReference type="Proteomes" id="UP000317422"/>
    </source>
</evidence>
<reference evidence="2 3" key="1">
    <citation type="submission" date="2019-06" db="EMBL/GenBank/DDBJ databases">
        <title>Sequencing the genomes of 1000 actinobacteria strains.</title>
        <authorList>
            <person name="Klenk H.-P."/>
        </authorList>
    </citation>
    <scope>NUCLEOTIDE SEQUENCE [LARGE SCALE GENOMIC DNA]</scope>
    <source>
        <strain evidence="2 3">DSM 45015</strain>
    </source>
</reference>
<feature type="region of interest" description="Disordered" evidence="1">
    <location>
        <begin position="149"/>
        <end position="224"/>
    </location>
</feature>
<feature type="compositionally biased region" description="Gly residues" evidence="1">
    <location>
        <begin position="176"/>
        <end position="191"/>
    </location>
</feature>
<gene>
    <name evidence="2" type="ORF">FHX37_3642</name>
</gene>
<feature type="compositionally biased region" description="Low complexity" evidence="1">
    <location>
        <begin position="150"/>
        <end position="168"/>
    </location>
</feature>
<dbReference type="EMBL" id="VFQC01000002">
    <property type="protein sequence ID" value="TQN28309.1"/>
    <property type="molecule type" value="Genomic_DNA"/>
</dbReference>
<dbReference type="AlphaFoldDB" id="A0A543N921"/>
<dbReference type="Proteomes" id="UP000317422">
    <property type="component" value="Unassembled WGS sequence"/>
</dbReference>
<sequence length="224" mass="23630">MNEFLLVLTGAGVSLVSSVTVTWLQARHTRKTEARAAARGSTRQLTSLFITERDTPENGTSLTEAEVTSVAIADRRTRERVQTLVRLLRELDLPELRELSGTEPQRARRTLCDHALEVLGAHFRGERLPAVPQDVQRMLDVEDEALSIHAGGAPDSTAAASSGSATGTERAETSPTGGGEQRGGSGKGNRGSSGRKTAGKESGKKETAGADTGGQRDDAEPGDG</sequence>
<organism evidence="2 3">
    <name type="scientific">Haloactinospora alba</name>
    <dbReference type="NCBI Taxonomy" id="405555"/>
    <lineage>
        <taxon>Bacteria</taxon>
        <taxon>Bacillati</taxon>
        <taxon>Actinomycetota</taxon>
        <taxon>Actinomycetes</taxon>
        <taxon>Streptosporangiales</taxon>
        <taxon>Nocardiopsidaceae</taxon>
        <taxon>Haloactinospora</taxon>
    </lineage>
</organism>
<feature type="compositionally biased region" description="Basic and acidic residues" evidence="1">
    <location>
        <begin position="198"/>
        <end position="224"/>
    </location>
</feature>
<protein>
    <submittedName>
        <fullName evidence="2">Uncharacterized protein</fullName>
    </submittedName>
</protein>
<comment type="caution">
    <text evidence="2">The sequence shown here is derived from an EMBL/GenBank/DDBJ whole genome shotgun (WGS) entry which is preliminary data.</text>
</comment>
<evidence type="ECO:0000256" key="1">
    <source>
        <dbReference type="SAM" id="MobiDB-lite"/>
    </source>
</evidence>
<dbReference type="OrthoDB" id="3431431at2"/>
<name>A0A543N921_9ACTN</name>
<proteinExistence type="predicted"/>
<keyword evidence="3" id="KW-1185">Reference proteome</keyword>
<accession>A0A543N921</accession>